<proteinExistence type="predicted"/>
<reference evidence="2" key="1">
    <citation type="submission" date="2014-09" db="EMBL/GenBank/DDBJ databases">
        <authorList>
            <person name="Sauder A.B."/>
            <person name="McKenzie Q.R."/>
            <person name="Temple L.M."/>
            <person name="Alexis B.K."/>
            <person name="Al-Atrache Z."/>
            <person name="Lewis L.O."/>
            <person name="Loesser-Casey K.E."/>
            <person name="Mitchell K.J."/>
        </authorList>
    </citation>
    <scope>NUCLEOTIDE SEQUENCE [LARGE SCALE GENOMIC DNA]</scope>
</reference>
<dbReference type="EMBL" id="KJ489397">
    <property type="protein sequence ID" value="AHZ09673.1"/>
    <property type="molecule type" value="Genomic_DNA"/>
</dbReference>
<dbReference type="RefSeq" id="YP_009037139.1">
    <property type="nucleotide sequence ID" value="NC_024216.1"/>
</dbReference>
<name>A0A024B141_9CAUD</name>
<sequence length="136" mass="15642">MSGLRNVNITFVVTGFDEENRDSVTLYAGFDEDAADVAAKESTYCDFYKEVWHQGKQVKIYMKSAPDDDWVVWHDGVKKLVKEANETASILVGQLDKLHYLKPLLDPLEILELESDLKRMTDYVRSIEYTMGEINE</sequence>
<accession>A0A024B141</accession>
<dbReference type="GeneID" id="19526539"/>
<keyword evidence="2" id="KW-1185">Reference proteome</keyword>
<evidence type="ECO:0000313" key="1">
    <source>
        <dbReference type="EMBL" id="AHZ09673.1"/>
    </source>
</evidence>
<evidence type="ECO:0000313" key="2">
    <source>
        <dbReference type="Proteomes" id="UP000026902"/>
    </source>
</evidence>
<dbReference type="Proteomes" id="UP000026902">
    <property type="component" value="Segment"/>
</dbReference>
<protein>
    <submittedName>
        <fullName evidence="1">Uncharacterized protein</fullName>
    </submittedName>
</protein>
<dbReference type="KEGG" id="vg:19526539"/>
<organism evidence="1 2">
    <name type="scientific">Bacillus phage CAM003</name>
    <dbReference type="NCBI Taxonomy" id="1486657"/>
    <lineage>
        <taxon>Viruses</taxon>
        <taxon>Duplodnaviria</taxon>
        <taxon>Heunggongvirae</taxon>
        <taxon>Uroviricota</taxon>
        <taxon>Caudoviricetes</taxon>
        <taxon>Herelleviridae</taxon>
        <taxon>Bastillevirinae</taxon>
        <taxon>Bastillevirus</taxon>
        <taxon>Bastillevirus CAM003</taxon>
    </lineage>
</organism>